<dbReference type="InterPro" id="IPR000792">
    <property type="entry name" value="Tscrpt_reg_LuxR_C"/>
</dbReference>
<dbReference type="Pfam" id="PF00072">
    <property type="entry name" value="Response_reg"/>
    <property type="match status" value="1"/>
</dbReference>
<evidence type="ECO:0000259" key="5">
    <source>
        <dbReference type="PROSITE" id="PS50883"/>
    </source>
</evidence>
<dbReference type="SMART" id="SM00052">
    <property type="entry name" value="EAL"/>
    <property type="match status" value="1"/>
</dbReference>
<evidence type="ECO:0000259" key="4">
    <source>
        <dbReference type="PROSITE" id="PS50110"/>
    </source>
</evidence>
<evidence type="ECO:0000313" key="6">
    <source>
        <dbReference type="EMBL" id="MDE1513748.1"/>
    </source>
</evidence>
<dbReference type="InterPro" id="IPR036388">
    <property type="entry name" value="WH-like_DNA-bd_sf"/>
</dbReference>
<dbReference type="PANTHER" id="PTHR33121:SF71">
    <property type="entry name" value="OXYGEN SENSOR PROTEIN DOSP"/>
    <property type="match status" value="1"/>
</dbReference>
<dbReference type="PANTHER" id="PTHR33121">
    <property type="entry name" value="CYCLIC DI-GMP PHOSPHODIESTERASE PDEF"/>
    <property type="match status" value="1"/>
</dbReference>
<dbReference type="SMART" id="SM00448">
    <property type="entry name" value="REC"/>
    <property type="match status" value="1"/>
</dbReference>
<keyword evidence="7" id="KW-1185">Reference proteome</keyword>
<reference evidence="6 7" key="1">
    <citation type="submission" date="2023-02" db="EMBL/GenBank/DDBJ databases">
        <title>Vibrio intestini sp. nov., a close relative of Vibrio cholerae isolated from the intestine of Healthy Culter dabryi.</title>
        <authorList>
            <person name="Wu N."/>
        </authorList>
    </citation>
    <scope>NUCLEOTIDE SEQUENCE [LARGE SCALE GENOMIC DNA]</scope>
    <source>
        <strain evidence="6 7">DSL-7</strain>
    </source>
</reference>
<dbReference type="SUPFAM" id="SSF141868">
    <property type="entry name" value="EAL domain-like"/>
    <property type="match status" value="1"/>
</dbReference>
<dbReference type="CDD" id="cd00156">
    <property type="entry name" value="REC"/>
    <property type="match status" value="1"/>
</dbReference>
<evidence type="ECO:0000313" key="7">
    <source>
        <dbReference type="Proteomes" id="UP001216189"/>
    </source>
</evidence>
<proteinExistence type="predicted"/>
<dbReference type="Pfam" id="PF00563">
    <property type="entry name" value="EAL"/>
    <property type="match status" value="1"/>
</dbReference>
<evidence type="ECO:0000259" key="3">
    <source>
        <dbReference type="PROSITE" id="PS50043"/>
    </source>
</evidence>
<gene>
    <name evidence="6" type="ORF">PUN32_01805</name>
</gene>
<dbReference type="InterPro" id="IPR035919">
    <property type="entry name" value="EAL_sf"/>
</dbReference>
<dbReference type="CDD" id="cd06170">
    <property type="entry name" value="LuxR_C_like"/>
    <property type="match status" value="1"/>
</dbReference>
<accession>A0ABT5UZ55</accession>
<dbReference type="PROSITE" id="PS50043">
    <property type="entry name" value="HTH_LUXR_2"/>
    <property type="match status" value="1"/>
</dbReference>
<dbReference type="InterPro" id="IPR050706">
    <property type="entry name" value="Cyclic-di-GMP_PDE-like"/>
</dbReference>
<dbReference type="SUPFAM" id="SSF46894">
    <property type="entry name" value="C-terminal effector domain of the bipartite response regulators"/>
    <property type="match status" value="1"/>
</dbReference>
<feature type="domain" description="Response regulatory" evidence="4">
    <location>
        <begin position="1"/>
        <end position="119"/>
    </location>
</feature>
<dbReference type="PROSITE" id="PS00622">
    <property type="entry name" value="HTH_LUXR_1"/>
    <property type="match status" value="1"/>
</dbReference>
<evidence type="ECO:0000256" key="2">
    <source>
        <dbReference type="PROSITE-ProRule" id="PRU00169"/>
    </source>
</evidence>
<dbReference type="Gene3D" id="3.20.20.450">
    <property type="entry name" value="EAL domain"/>
    <property type="match status" value="1"/>
</dbReference>
<dbReference type="PROSITE" id="PS50883">
    <property type="entry name" value="EAL"/>
    <property type="match status" value="1"/>
</dbReference>
<keyword evidence="1" id="KW-0238">DNA-binding</keyword>
<dbReference type="PRINTS" id="PR00038">
    <property type="entry name" value="HTHLUXR"/>
</dbReference>
<dbReference type="EMBL" id="JARBFT010000001">
    <property type="protein sequence ID" value="MDE1513748.1"/>
    <property type="molecule type" value="Genomic_DNA"/>
</dbReference>
<dbReference type="Gene3D" id="1.10.10.10">
    <property type="entry name" value="Winged helix-like DNA-binding domain superfamily/Winged helix DNA-binding domain"/>
    <property type="match status" value="1"/>
</dbReference>
<feature type="modified residue" description="4-aspartylphosphate" evidence="2">
    <location>
        <position position="49"/>
    </location>
</feature>
<dbReference type="SMART" id="SM00421">
    <property type="entry name" value="HTH_LUXR"/>
    <property type="match status" value="1"/>
</dbReference>
<dbReference type="Proteomes" id="UP001216189">
    <property type="component" value="Unassembled WGS sequence"/>
</dbReference>
<name>A0ABT5UZ55_9VIBR</name>
<dbReference type="InterPro" id="IPR001633">
    <property type="entry name" value="EAL_dom"/>
</dbReference>
<dbReference type="Pfam" id="PF00196">
    <property type="entry name" value="GerE"/>
    <property type="match status" value="1"/>
</dbReference>
<dbReference type="InterPro" id="IPR001789">
    <property type="entry name" value="Sig_transdc_resp-reg_receiver"/>
</dbReference>
<dbReference type="PROSITE" id="PS50110">
    <property type="entry name" value="RESPONSE_REGULATORY"/>
    <property type="match status" value="1"/>
</dbReference>
<protein>
    <submittedName>
        <fullName evidence="6">EAL domain-containing protein</fullName>
    </submittedName>
</protein>
<feature type="domain" description="EAL" evidence="5">
    <location>
        <begin position="134"/>
        <end position="383"/>
    </location>
</feature>
<dbReference type="InterPro" id="IPR016032">
    <property type="entry name" value="Sig_transdc_resp-reg_C-effctor"/>
</dbReference>
<comment type="caution">
    <text evidence="6">The sequence shown here is derived from an EMBL/GenBank/DDBJ whole genome shotgun (WGS) entry which is preliminary data.</text>
</comment>
<dbReference type="InterPro" id="IPR011006">
    <property type="entry name" value="CheY-like_superfamily"/>
</dbReference>
<evidence type="ECO:0000256" key="1">
    <source>
        <dbReference type="ARBA" id="ARBA00023125"/>
    </source>
</evidence>
<sequence>MIVEDDRIQATSLKLKLRQLGLHEVIWAENGMAALALCNTVSVDLMFCDIRMPQMDGISLLSQLSQQVPNLGVVVVSAVEDAILELTRNMCSLAGFPYVDCLAKPYALDSLQRVIDSFNKQVQAEDERERYSTLSLTKDEIKHAFEHDYIFNYYQPQFDFRTGAMVGVEALVRYQHPVHGTLSPAVFLPLIEQCGLHDQLFLTVLEKSISALASIGADLQLSINISQSNLQQAICDPILAICEQHHFAPSQLTLELTEHEVYNGTMTSLANLARLRMYGVGLSIDDFGTGYASLAQLAQLPFTELKIDRSFVHDLATNYKHQQLTNMCLLLAQSLGLHCVVEGVETEETWQYLRHLGVDTCQGYYAAKPMPIAQLSELYSKNRHQHLDGQSMDNGWQILLVDSQMTSAQALQKILRKAVNVSQVFIAQDVEQAQHILRDLPINLLVVESKLLSALEASEFRDYLALDYQGASMVLQDSLVIEDLSCEGIATIVKASTLAETANRILQQAERSNSHLLSTPNGLEQLSERELTVAKMLVEGQSNKQIALQLDINQKTVSTYKTRVMTKLGIKSAVELVRFITIK</sequence>
<dbReference type="RefSeq" id="WP_274721557.1">
    <property type="nucleotide sequence ID" value="NZ_JARBFT010000001.1"/>
</dbReference>
<keyword evidence="2" id="KW-0597">Phosphoprotein</keyword>
<dbReference type="Gene3D" id="3.40.50.2300">
    <property type="match status" value="1"/>
</dbReference>
<organism evidence="6 7">
    <name type="scientific">Vibrio chanodichtyis</name>
    <dbReference type="NCBI Taxonomy" id="3027932"/>
    <lineage>
        <taxon>Bacteria</taxon>
        <taxon>Pseudomonadati</taxon>
        <taxon>Pseudomonadota</taxon>
        <taxon>Gammaproteobacteria</taxon>
        <taxon>Vibrionales</taxon>
        <taxon>Vibrionaceae</taxon>
        <taxon>Vibrio</taxon>
    </lineage>
</organism>
<feature type="domain" description="HTH luxR-type" evidence="3">
    <location>
        <begin position="519"/>
        <end position="583"/>
    </location>
</feature>
<dbReference type="CDD" id="cd01948">
    <property type="entry name" value="EAL"/>
    <property type="match status" value="1"/>
</dbReference>
<dbReference type="SUPFAM" id="SSF52172">
    <property type="entry name" value="CheY-like"/>
    <property type="match status" value="1"/>
</dbReference>